<dbReference type="AlphaFoldDB" id="A0A2H3KMG9"/>
<dbReference type="PANTHER" id="PTHR30204">
    <property type="entry name" value="REDOX-CYCLING DRUG-SENSING TRANSCRIPTIONAL ACTIVATOR SOXR"/>
    <property type="match status" value="1"/>
</dbReference>
<gene>
    <name evidence="3" type="ORF">A9Q02_15165</name>
</gene>
<dbReference type="PANTHER" id="PTHR30204:SF58">
    <property type="entry name" value="HTH-TYPE TRANSCRIPTIONAL REGULATOR YFMP"/>
    <property type="match status" value="1"/>
</dbReference>
<comment type="caution">
    <text evidence="3">The sequence shown here is derived from an EMBL/GenBank/DDBJ whole genome shotgun (WGS) entry which is preliminary data.</text>
</comment>
<evidence type="ECO:0000259" key="2">
    <source>
        <dbReference type="PROSITE" id="PS50937"/>
    </source>
</evidence>
<dbReference type="EMBL" id="LYXE01000096">
    <property type="protein sequence ID" value="PDV98526.1"/>
    <property type="molecule type" value="Genomic_DNA"/>
</dbReference>
<dbReference type="GO" id="GO:0003700">
    <property type="term" value="F:DNA-binding transcription factor activity"/>
    <property type="evidence" value="ECO:0007669"/>
    <property type="project" value="InterPro"/>
</dbReference>
<dbReference type="RefSeq" id="WP_097653469.1">
    <property type="nucleotide sequence ID" value="NZ_LYXE01000096.1"/>
</dbReference>
<dbReference type="Pfam" id="PF13411">
    <property type="entry name" value="MerR_1"/>
    <property type="match status" value="1"/>
</dbReference>
<accession>A0A2H3KMG9</accession>
<evidence type="ECO:0000256" key="1">
    <source>
        <dbReference type="ARBA" id="ARBA00023125"/>
    </source>
</evidence>
<dbReference type="PRINTS" id="PR00040">
    <property type="entry name" value="HTHMERR"/>
</dbReference>
<dbReference type="InterPro" id="IPR009061">
    <property type="entry name" value="DNA-bd_dom_put_sf"/>
</dbReference>
<keyword evidence="1" id="KW-0238">DNA-binding</keyword>
<proteinExistence type="predicted"/>
<sequence length="102" mass="11895">MSSELRRVQPTYTIRVAAELTGLHEQSLRMYERRGLISPARSKGNIRLFSDRDIEQIRFIKRLVDDLGVNLAGVEVIIQLRRQLLDAHHEVLTLREELSRCQ</sequence>
<dbReference type="InterPro" id="IPR000551">
    <property type="entry name" value="MerR-type_HTH_dom"/>
</dbReference>
<feature type="domain" description="HTH merR-type" evidence="2">
    <location>
        <begin position="11"/>
        <end position="80"/>
    </location>
</feature>
<name>A0A2H3KMG9_9CHLR</name>
<dbReference type="OrthoDB" id="9814833at2"/>
<dbReference type="SUPFAM" id="SSF46955">
    <property type="entry name" value="Putative DNA-binding domain"/>
    <property type="match status" value="1"/>
</dbReference>
<reference evidence="3 4" key="1">
    <citation type="submission" date="2016-05" db="EMBL/GenBank/DDBJ databases">
        <authorList>
            <person name="Lavstsen T."/>
            <person name="Jespersen J.S."/>
        </authorList>
    </citation>
    <scope>NUCLEOTIDE SEQUENCE [LARGE SCALE GENOMIC DNA]</scope>
    <source>
        <strain evidence="3 4">B7-9</strain>
    </source>
</reference>
<protein>
    <submittedName>
        <fullName evidence="3">MerR family transcriptional regulator</fullName>
    </submittedName>
</protein>
<dbReference type="GO" id="GO:0003677">
    <property type="term" value="F:DNA binding"/>
    <property type="evidence" value="ECO:0007669"/>
    <property type="project" value="UniProtKB-KW"/>
</dbReference>
<dbReference type="PROSITE" id="PS50937">
    <property type="entry name" value="HTH_MERR_2"/>
    <property type="match status" value="1"/>
</dbReference>
<dbReference type="Proteomes" id="UP000220922">
    <property type="component" value="Unassembled WGS sequence"/>
</dbReference>
<organism evidence="3 4">
    <name type="scientific">Candidatus Chloroploca asiatica</name>
    <dbReference type="NCBI Taxonomy" id="1506545"/>
    <lineage>
        <taxon>Bacteria</taxon>
        <taxon>Bacillati</taxon>
        <taxon>Chloroflexota</taxon>
        <taxon>Chloroflexia</taxon>
        <taxon>Chloroflexales</taxon>
        <taxon>Chloroflexineae</taxon>
        <taxon>Oscillochloridaceae</taxon>
        <taxon>Candidatus Chloroploca</taxon>
    </lineage>
</organism>
<evidence type="ECO:0000313" key="4">
    <source>
        <dbReference type="Proteomes" id="UP000220922"/>
    </source>
</evidence>
<dbReference type="InterPro" id="IPR047057">
    <property type="entry name" value="MerR_fam"/>
</dbReference>
<keyword evidence="4" id="KW-1185">Reference proteome</keyword>
<evidence type="ECO:0000313" key="3">
    <source>
        <dbReference type="EMBL" id="PDV98526.1"/>
    </source>
</evidence>
<dbReference type="Gene3D" id="1.10.1660.10">
    <property type="match status" value="1"/>
</dbReference>
<dbReference type="SMART" id="SM00422">
    <property type="entry name" value="HTH_MERR"/>
    <property type="match status" value="1"/>
</dbReference>